<dbReference type="RefSeq" id="WP_148767381.1">
    <property type="nucleotide sequence ID" value="NZ_VSRQ01000010.1"/>
</dbReference>
<evidence type="ECO:0000313" key="2">
    <source>
        <dbReference type="Proteomes" id="UP000323505"/>
    </source>
</evidence>
<dbReference type="EMBL" id="VSRQ01000010">
    <property type="protein sequence ID" value="TYK43634.1"/>
    <property type="molecule type" value="Genomic_DNA"/>
</dbReference>
<protein>
    <submittedName>
        <fullName evidence="1">Uncharacterized protein</fullName>
    </submittedName>
</protein>
<evidence type="ECO:0000313" key="1">
    <source>
        <dbReference type="EMBL" id="TYK43634.1"/>
    </source>
</evidence>
<organism evidence="1 2">
    <name type="scientific">Actinomadura decatromicini</name>
    <dbReference type="NCBI Taxonomy" id="2604572"/>
    <lineage>
        <taxon>Bacteria</taxon>
        <taxon>Bacillati</taxon>
        <taxon>Actinomycetota</taxon>
        <taxon>Actinomycetes</taxon>
        <taxon>Streptosporangiales</taxon>
        <taxon>Thermomonosporaceae</taxon>
        <taxon>Actinomadura</taxon>
    </lineage>
</organism>
<gene>
    <name evidence="1" type="ORF">FXF68_36380</name>
</gene>
<keyword evidence="2" id="KW-1185">Reference proteome</keyword>
<dbReference type="Proteomes" id="UP000323505">
    <property type="component" value="Unassembled WGS sequence"/>
</dbReference>
<comment type="caution">
    <text evidence="1">The sequence shown here is derived from an EMBL/GenBank/DDBJ whole genome shotgun (WGS) entry which is preliminary data.</text>
</comment>
<dbReference type="AlphaFoldDB" id="A0A5D3F6W5"/>
<sequence>MSEETRTVEVTVLVGRHPGTGNCVIGDGVAAVELPGMDGPRVVPADVVPEWIAALVALAPRPRAKTSGMLVTSQTGLDVLLGDCREPDISRDWLDLLATIRASLIARWRVTAAPGGDIEILDCASAGLWAVQPCPPEAVGAANGPLISLTPTTPTAVWTWLSLLASPTFQGETHGLSP</sequence>
<accession>A0A5D3F6W5</accession>
<reference evidence="1 2" key="1">
    <citation type="submission" date="2019-08" db="EMBL/GenBank/DDBJ databases">
        <title>Actinomadura sp. nov. CYP1-5 isolated from mountain soil.</title>
        <authorList>
            <person name="Songsumanus A."/>
            <person name="Kuncharoen N."/>
            <person name="Kudo T."/>
            <person name="Yuki M."/>
            <person name="Igarashi Y."/>
            <person name="Tanasupawat S."/>
        </authorList>
    </citation>
    <scope>NUCLEOTIDE SEQUENCE [LARGE SCALE GENOMIC DNA]</scope>
    <source>
        <strain evidence="1 2">CYP1-5</strain>
    </source>
</reference>
<proteinExistence type="predicted"/>
<name>A0A5D3F6W5_9ACTN</name>